<proteinExistence type="predicted"/>
<dbReference type="Proteomes" id="UP000235145">
    <property type="component" value="Unassembled WGS sequence"/>
</dbReference>
<feature type="compositionally biased region" description="Polar residues" evidence="1">
    <location>
        <begin position="54"/>
        <end position="63"/>
    </location>
</feature>
<comment type="caution">
    <text evidence="2">The sequence shown here is derived from an EMBL/GenBank/DDBJ whole genome shotgun (WGS) entry which is preliminary data.</text>
</comment>
<reference evidence="2 3" key="1">
    <citation type="journal article" date="2017" name="Nat. Commun.">
        <title>Genome assembly with in vitro proximity ligation data and whole-genome triplication in lettuce.</title>
        <authorList>
            <person name="Reyes-Chin-Wo S."/>
            <person name="Wang Z."/>
            <person name="Yang X."/>
            <person name="Kozik A."/>
            <person name="Arikit S."/>
            <person name="Song C."/>
            <person name="Xia L."/>
            <person name="Froenicke L."/>
            <person name="Lavelle D.O."/>
            <person name="Truco M.J."/>
            <person name="Xia R."/>
            <person name="Zhu S."/>
            <person name="Xu C."/>
            <person name="Xu H."/>
            <person name="Xu X."/>
            <person name="Cox K."/>
            <person name="Korf I."/>
            <person name="Meyers B.C."/>
            <person name="Michelmore R.W."/>
        </authorList>
    </citation>
    <scope>NUCLEOTIDE SEQUENCE [LARGE SCALE GENOMIC DNA]</scope>
    <source>
        <strain evidence="3">cv. Salinas</strain>
        <tissue evidence="2">Seedlings</tissue>
    </source>
</reference>
<evidence type="ECO:0000256" key="1">
    <source>
        <dbReference type="SAM" id="MobiDB-lite"/>
    </source>
</evidence>
<evidence type="ECO:0000313" key="2">
    <source>
        <dbReference type="EMBL" id="KAJ0214356.1"/>
    </source>
</evidence>
<protein>
    <submittedName>
        <fullName evidence="2">Uncharacterized protein</fullName>
    </submittedName>
</protein>
<keyword evidence="3" id="KW-1185">Reference proteome</keyword>
<accession>A0A9R1XII1</accession>
<name>A0A9R1XII1_LACSA</name>
<evidence type="ECO:0000313" key="3">
    <source>
        <dbReference type="Proteomes" id="UP000235145"/>
    </source>
</evidence>
<dbReference type="EMBL" id="NBSK02000004">
    <property type="protein sequence ID" value="KAJ0214356.1"/>
    <property type="molecule type" value="Genomic_DNA"/>
</dbReference>
<dbReference type="AlphaFoldDB" id="A0A9R1XII1"/>
<organism evidence="2 3">
    <name type="scientific">Lactuca sativa</name>
    <name type="common">Garden lettuce</name>
    <dbReference type="NCBI Taxonomy" id="4236"/>
    <lineage>
        <taxon>Eukaryota</taxon>
        <taxon>Viridiplantae</taxon>
        <taxon>Streptophyta</taxon>
        <taxon>Embryophyta</taxon>
        <taxon>Tracheophyta</taxon>
        <taxon>Spermatophyta</taxon>
        <taxon>Magnoliopsida</taxon>
        <taxon>eudicotyledons</taxon>
        <taxon>Gunneridae</taxon>
        <taxon>Pentapetalae</taxon>
        <taxon>asterids</taxon>
        <taxon>campanulids</taxon>
        <taxon>Asterales</taxon>
        <taxon>Asteraceae</taxon>
        <taxon>Cichorioideae</taxon>
        <taxon>Cichorieae</taxon>
        <taxon>Lactucinae</taxon>
        <taxon>Lactuca</taxon>
    </lineage>
</organism>
<feature type="region of interest" description="Disordered" evidence="1">
    <location>
        <begin position="1"/>
        <end position="70"/>
    </location>
</feature>
<gene>
    <name evidence="2" type="ORF">LSAT_V11C400226550</name>
</gene>
<sequence>MKSVFSGRDFGLIPPPNRTQVGRPKKKRRQSKGERLSKRQKASQGDGVNEMQGEHSQGPTNDGVQKLSRKHITNARIRDTTLGPVKGKVGINLRSDFGCLLWCNDYLVAYCLKLFVFENFSYGLMMWLCMVHKHLYA</sequence>